<evidence type="ECO:0000256" key="5">
    <source>
        <dbReference type="ARBA" id="ARBA00022741"/>
    </source>
</evidence>
<keyword evidence="11" id="KW-1003">Cell membrane</keyword>
<comment type="subcellular location">
    <subcellularLocation>
        <location evidence="11">Cell membrane</location>
    </subcellularLocation>
    <subcellularLocation>
        <location evidence="1">Membrane</location>
        <topology evidence="1">Multi-pass membrane protein</topology>
    </subcellularLocation>
</comment>
<keyword evidence="10 11" id="KW-0472">Membrane</keyword>
<dbReference type="InterPro" id="IPR051949">
    <property type="entry name" value="Cation_Transport_ATPase"/>
</dbReference>
<feature type="transmembrane region" description="Helical" evidence="11">
    <location>
        <begin position="245"/>
        <end position="265"/>
    </location>
</feature>
<dbReference type="PANTHER" id="PTHR43079">
    <property type="entry name" value="PROBABLE CADMIUM/ZINC-TRANSPORTING ATPASE HMA1"/>
    <property type="match status" value="1"/>
</dbReference>
<dbReference type="NCBIfam" id="TIGR01525">
    <property type="entry name" value="ATPase-IB_hvy"/>
    <property type="match status" value="1"/>
</dbReference>
<feature type="transmembrane region" description="Helical" evidence="11">
    <location>
        <begin position="92"/>
        <end position="109"/>
    </location>
</feature>
<dbReference type="PRINTS" id="PR00119">
    <property type="entry name" value="CATATPASE"/>
</dbReference>
<dbReference type="SUPFAM" id="SSF81653">
    <property type="entry name" value="Calcium ATPase, transduction domain A"/>
    <property type="match status" value="1"/>
</dbReference>
<evidence type="ECO:0000256" key="7">
    <source>
        <dbReference type="ARBA" id="ARBA00022842"/>
    </source>
</evidence>
<dbReference type="SUPFAM" id="SSF81665">
    <property type="entry name" value="Calcium ATPase, transmembrane domain M"/>
    <property type="match status" value="1"/>
</dbReference>
<feature type="transmembrane region" description="Helical" evidence="11">
    <location>
        <begin position="33"/>
        <end position="57"/>
    </location>
</feature>
<accession>A0ABZ1BR32</accession>
<feature type="transmembrane region" description="Helical" evidence="11">
    <location>
        <begin position="588"/>
        <end position="607"/>
    </location>
</feature>
<dbReference type="SFLD" id="SFLDF00027">
    <property type="entry name" value="p-type_atpase"/>
    <property type="match status" value="1"/>
</dbReference>
<keyword evidence="7" id="KW-0460">Magnesium</keyword>
<dbReference type="PANTHER" id="PTHR43079:SF1">
    <property type="entry name" value="CADMIUM_ZINC-TRANSPORTING ATPASE HMA1, CHLOROPLASTIC-RELATED"/>
    <property type="match status" value="1"/>
</dbReference>
<organism evidence="14 15">
    <name type="scientific">Geochorda subterranea</name>
    <dbReference type="NCBI Taxonomy" id="3109564"/>
    <lineage>
        <taxon>Bacteria</taxon>
        <taxon>Bacillati</taxon>
        <taxon>Bacillota</taxon>
        <taxon>Limnochordia</taxon>
        <taxon>Limnochordales</taxon>
        <taxon>Geochordaceae</taxon>
        <taxon>Geochorda</taxon>
    </lineage>
</organism>
<evidence type="ECO:0000256" key="12">
    <source>
        <dbReference type="SAM" id="MobiDB-lite"/>
    </source>
</evidence>
<evidence type="ECO:0000256" key="9">
    <source>
        <dbReference type="ARBA" id="ARBA00022989"/>
    </source>
</evidence>
<dbReference type="InterPro" id="IPR008250">
    <property type="entry name" value="ATPase_P-typ_transduc_dom_A_sf"/>
</dbReference>
<dbReference type="SFLD" id="SFLDS00003">
    <property type="entry name" value="Haloacid_Dehalogenase"/>
    <property type="match status" value="1"/>
</dbReference>
<dbReference type="SFLD" id="SFLDG00002">
    <property type="entry name" value="C1.7:_P-type_atpase_like"/>
    <property type="match status" value="1"/>
</dbReference>
<dbReference type="Proteomes" id="UP001333102">
    <property type="component" value="Chromosome"/>
</dbReference>
<evidence type="ECO:0000256" key="6">
    <source>
        <dbReference type="ARBA" id="ARBA00022840"/>
    </source>
</evidence>
<dbReference type="InterPro" id="IPR023299">
    <property type="entry name" value="ATPase_P-typ_cyto_dom_N"/>
</dbReference>
<evidence type="ECO:0000256" key="8">
    <source>
        <dbReference type="ARBA" id="ARBA00022967"/>
    </source>
</evidence>
<dbReference type="PRINTS" id="PR00941">
    <property type="entry name" value="CDATPASE"/>
</dbReference>
<dbReference type="InterPro" id="IPR044492">
    <property type="entry name" value="P_typ_ATPase_HD_dom"/>
</dbReference>
<dbReference type="Pfam" id="PF00122">
    <property type="entry name" value="E1-E2_ATPase"/>
    <property type="match status" value="1"/>
</dbReference>
<evidence type="ECO:0000256" key="10">
    <source>
        <dbReference type="ARBA" id="ARBA00023136"/>
    </source>
</evidence>
<dbReference type="InterPro" id="IPR027256">
    <property type="entry name" value="P-typ_ATPase_IB"/>
</dbReference>
<evidence type="ECO:0000313" key="15">
    <source>
        <dbReference type="Proteomes" id="UP001333102"/>
    </source>
</evidence>
<keyword evidence="5 11" id="KW-0547">Nucleotide-binding</keyword>
<evidence type="ECO:0000256" key="11">
    <source>
        <dbReference type="RuleBase" id="RU362081"/>
    </source>
</evidence>
<keyword evidence="8" id="KW-1278">Translocase</keyword>
<keyword evidence="6 11" id="KW-0067">ATP-binding</keyword>
<evidence type="ECO:0000259" key="13">
    <source>
        <dbReference type="Pfam" id="PF00122"/>
    </source>
</evidence>
<feature type="transmembrane region" description="Helical" evidence="11">
    <location>
        <begin position="277"/>
        <end position="301"/>
    </location>
</feature>
<dbReference type="NCBIfam" id="TIGR01512">
    <property type="entry name" value="ATPase-IB2_Cd"/>
    <property type="match status" value="1"/>
</dbReference>
<dbReference type="Gene3D" id="3.40.50.1000">
    <property type="entry name" value="HAD superfamily/HAD-like"/>
    <property type="match status" value="1"/>
</dbReference>
<dbReference type="InterPro" id="IPR036412">
    <property type="entry name" value="HAD-like_sf"/>
</dbReference>
<evidence type="ECO:0000256" key="2">
    <source>
        <dbReference type="ARBA" id="ARBA00006024"/>
    </source>
</evidence>
<name>A0ABZ1BR32_9FIRM</name>
<keyword evidence="9 11" id="KW-1133">Transmembrane helix</keyword>
<dbReference type="Pfam" id="PF00702">
    <property type="entry name" value="Hydrolase"/>
    <property type="match status" value="1"/>
</dbReference>
<dbReference type="InterPro" id="IPR023214">
    <property type="entry name" value="HAD_sf"/>
</dbReference>
<keyword evidence="4 11" id="KW-0479">Metal-binding</keyword>
<evidence type="ECO:0000313" key="14">
    <source>
        <dbReference type="EMBL" id="WRP15265.1"/>
    </source>
</evidence>
<keyword evidence="3 11" id="KW-0812">Transmembrane</keyword>
<feature type="region of interest" description="Disordered" evidence="12">
    <location>
        <begin position="640"/>
        <end position="659"/>
    </location>
</feature>
<dbReference type="Gene3D" id="3.40.1110.10">
    <property type="entry name" value="Calcium-transporting ATPase, cytoplasmic domain N"/>
    <property type="match status" value="1"/>
</dbReference>
<dbReference type="InterPro" id="IPR059000">
    <property type="entry name" value="ATPase_P-type_domA"/>
</dbReference>
<dbReference type="SUPFAM" id="SSF56784">
    <property type="entry name" value="HAD-like"/>
    <property type="match status" value="1"/>
</dbReference>
<comment type="similarity">
    <text evidence="2 11">Belongs to the cation transport ATPase (P-type) (TC 3.A.3) family. Type IB subfamily.</text>
</comment>
<dbReference type="Gene3D" id="2.70.150.10">
    <property type="entry name" value="Calcium-transporting ATPase, cytoplasmic transduction domain A"/>
    <property type="match status" value="1"/>
</dbReference>
<dbReference type="InterPro" id="IPR023298">
    <property type="entry name" value="ATPase_P-typ_TM_dom_sf"/>
</dbReference>
<keyword evidence="15" id="KW-1185">Reference proteome</keyword>
<feature type="domain" description="P-type ATPase A" evidence="13">
    <location>
        <begin position="124"/>
        <end position="225"/>
    </location>
</feature>
<sequence length="659" mass="68818">MRPLAVPLATGALTVLGWWLERRLAPASAGGPLLLRPGLPALAAYLAAFAVGGFEPAREGLRSLRRGRIDIDFLMVAAALGAAAIGQAQDGAILIFIFALSHALEQYAVGRTRRAVEALVRLRPTRARRVRSLDDVGEGALVPADQLRPGDVVLVLPGEQIPADGVVVQGASAVDASAITGESIPQERAPGQTVFAGSVNRSGALWVQVTRSTPDSTLSRIIRLVAEAEEHKPPTQLFIERFEQVYSAAVVLATVGVIAAGPLVLGWSFDLTLYRAMTLMVVASPCAVVLSTMPAMLSAIARGARRGVLFKGALHLEQLASVRVVAFDKTGTLTMGRPSLTAVHGVDGWSESQVLALAASAEAGSEHPIARAIVEAAHRHDLAFSAPEQTTSHPGRGVEAVVAGDRVMVGSPAWFEEMGRPLRPELRDRLARLEAAGQTAMVVGVNGSGPVGLLAVADRVRPEARQAVAAMKRLGIRVVMLTGDNARVAEAIGEELGVDEVHAGLLPEEKMHVLAELERRWGPVAMVGDGVNDAPALAAAAVGVAMGRSGTDVALETADVVLMSDDLSRLEGAIRLGRRAERVVRQNLAFAFGVIAVLVVGALGGWLDLTLGVIGHEGSTVLVALNGLRLLGFRWSGGSAQPSGEAPELVGTAQPETGS</sequence>
<proteinExistence type="inferred from homology"/>
<protein>
    <submittedName>
        <fullName evidence="14">Heavy metal translocating P-type ATPase</fullName>
    </submittedName>
</protein>
<gene>
    <name evidence="14" type="ORF">VLY81_03610</name>
</gene>
<evidence type="ECO:0000256" key="4">
    <source>
        <dbReference type="ARBA" id="ARBA00022723"/>
    </source>
</evidence>
<evidence type="ECO:0000256" key="3">
    <source>
        <dbReference type="ARBA" id="ARBA00022692"/>
    </source>
</evidence>
<reference evidence="15" key="1">
    <citation type="submission" date="2023-12" db="EMBL/GenBank/DDBJ databases">
        <title>Novel isolates from deep terrestrial aquifers shed light on the physiology and ecology of the class Limnochordia.</title>
        <authorList>
            <person name="Karnachuk O.V."/>
            <person name="Lukina A.P."/>
            <person name="Avakyan M.R."/>
            <person name="Kadnikov V."/>
            <person name="Begmatov S."/>
            <person name="Beletsky A.V."/>
            <person name="Mardanov A.V."/>
            <person name="Ravin N.V."/>
        </authorList>
    </citation>
    <scope>NUCLEOTIDE SEQUENCE [LARGE SCALE GENOMIC DNA]</scope>
    <source>
        <strain evidence="15">LN</strain>
    </source>
</reference>
<dbReference type="InterPro" id="IPR018303">
    <property type="entry name" value="ATPase_P-typ_P_site"/>
</dbReference>
<dbReference type="PROSITE" id="PS00154">
    <property type="entry name" value="ATPASE_E1_E2"/>
    <property type="match status" value="1"/>
</dbReference>
<dbReference type="RefSeq" id="WP_324669661.1">
    <property type="nucleotide sequence ID" value="NZ_CP141614.1"/>
</dbReference>
<dbReference type="InterPro" id="IPR001757">
    <property type="entry name" value="P_typ_ATPase"/>
</dbReference>
<dbReference type="NCBIfam" id="TIGR01494">
    <property type="entry name" value="ATPase_P-type"/>
    <property type="match status" value="1"/>
</dbReference>
<evidence type="ECO:0000256" key="1">
    <source>
        <dbReference type="ARBA" id="ARBA00004141"/>
    </source>
</evidence>
<dbReference type="EMBL" id="CP141614">
    <property type="protein sequence ID" value="WRP15265.1"/>
    <property type="molecule type" value="Genomic_DNA"/>
</dbReference>